<dbReference type="InterPro" id="IPR001214">
    <property type="entry name" value="SET_dom"/>
</dbReference>
<dbReference type="Proteomes" id="UP000239209">
    <property type="component" value="Unassembled WGS sequence"/>
</dbReference>
<proteinExistence type="predicted"/>
<gene>
    <name evidence="2" type="ORF">CLV70_1595</name>
</gene>
<dbReference type="OrthoDB" id="9790349at2"/>
<sequence>MTQQPLMELAVNPSGDKWYVAADFVPLGAVVVSWAATAVEIPADRYTVQVGRNRHIDTDAVRYLNHSCVPSTFVDAVTGNVVALRPLSPGDPLTFFYPATEWEMTSPFDCWCGNDGCLTRVTGARILPADTLRRYALNDHIRDLLAERDGFPAFTAAAAPSLEV</sequence>
<comment type="caution">
    <text evidence="2">The sequence shown here is derived from an EMBL/GenBank/DDBJ whole genome shotgun (WGS) entry which is preliminary data.</text>
</comment>
<dbReference type="Gene3D" id="2.170.270.10">
    <property type="entry name" value="SET domain"/>
    <property type="match status" value="1"/>
</dbReference>
<organism evidence="2 3">
    <name type="scientific">Pseudosporangium ferrugineum</name>
    <dbReference type="NCBI Taxonomy" id="439699"/>
    <lineage>
        <taxon>Bacteria</taxon>
        <taxon>Bacillati</taxon>
        <taxon>Actinomycetota</taxon>
        <taxon>Actinomycetes</taxon>
        <taxon>Micromonosporales</taxon>
        <taxon>Micromonosporaceae</taxon>
        <taxon>Pseudosporangium</taxon>
    </lineage>
</organism>
<protein>
    <submittedName>
        <fullName evidence="2">SET domain-containing protein</fullName>
    </submittedName>
</protein>
<dbReference type="EMBL" id="PVZG01000059">
    <property type="protein sequence ID" value="PRY16999.1"/>
    <property type="molecule type" value="Genomic_DNA"/>
</dbReference>
<dbReference type="AlphaFoldDB" id="A0A2T0R766"/>
<dbReference type="Pfam" id="PF00856">
    <property type="entry name" value="SET"/>
    <property type="match status" value="1"/>
</dbReference>
<evidence type="ECO:0000313" key="2">
    <source>
        <dbReference type="EMBL" id="PRY16999.1"/>
    </source>
</evidence>
<name>A0A2T0R766_9ACTN</name>
<feature type="domain" description="SET" evidence="1">
    <location>
        <begin position="52"/>
        <end position="97"/>
    </location>
</feature>
<dbReference type="PANTHER" id="PTHR12350">
    <property type="entry name" value="HISTONE-LYSINE N-METHYLTRANSFERASE-RELATED"/>
    <property type="match status" value="1"/>
</dbReference>
<dbReference type="RefSeq" id="WP_106131546.1">
    <property type="nucleotide sequence ID" value="NZ_PVZG01000059.1"/>
</dbReference>
<evidence type="ECO:0000313" key="3">
    <source>
        <dbReference type="Proteomes" id="UP000239209"/>
    </source>
</evidence>
<evidence type="ECO:0000259" key="1">
    <source>
        <dbReference type="Pfam" id="PF00856"/>
    </source>
</evidence>
<accession>A0A2T0R766</accession>
<keyword evidence="3" id="KW-1185">Reference proteome</keyword>
<reference evidence="2 3" key="1">
    <citation type="submission" date="2018-03" db="EMBL/GenBank/DDBJ databases">
        <title>Genomic Encyclopedia of Archaeal and Bacterial Type Strains, Phase II (KMG-II): from individual species to whole genera.</title>
        <authorList>
            <person name="Goeker M."/>
        </authorList>
    </citation>
    <scope>NUCLEOTIDE SEQUENCE [LARGE SCALE GENOMIC DNA]</scope>
    <source>
        <strain evidence="2 3">DSM 45348</strain>
    </source>
</reference>
<dbReference type="SUPFAM" id="SSF82199">
    <property type="entry name" value="SET domain"/>
    <property type="match status" value="1"/>
</dbReference>
<dbReference type="PANTHER" id="PTHR12350:SF19">
    <property type="entry name" value="SET DOMAIN-CONTAINING PROTEIN"/>
    <property type="match status" value="1"/>
</dbReference>
<dbReference type="InterPro" id="IPR053201">
    <property type="entry name" value="Flavunoidine_N-MTase"/>
</dbReference>
<dbReference type="InterPro" id="IPR046341">
    <property type="entry name" value="SET_dom_sf"/>
</dbReference>